<proteinExistence type="predicted"/>
<protein>
    <submittedName>
        <fullName evidence="3">Uncharacterized protein</fullName>
    </submittedName>
</protein>
<evidence type="ECO:0000313" key="3">
    <source>
        <dbReference type="EMBL" id="KAK7921810.1"/>
    </source>
</evidence>
<keyword evidence="2" id="KW-0677">Repeat</keyword>
<organism evidence="3 4">
    <name type="scientific">Mugilogobius chulae</name>
    <name type="common">yellowstripe goby</name>
    <dbReference type="NCBI Taxonomy" id="88201"/>
    <lineage>
        <taxon>Eukaryota</taxon>
        <taxon>Metazoa</taxon>
        <taxon>Chordata</taxon>
        <taxon>Craniata</taxon>
        <taxon>Vertebrata</taxon>
        <taxon>Euteleostomi</taxon>
        <taxon>Actinopterygii</taxon>
        <taxon>Neopterygii</taxon>
        <taxon>Teleostei</taxon>
        <taxon>Neoteleostei</taxon>
        <taxon>Acanthomorphata</taxon>
        <taxon>Gobiaria</taxon>
        <taxon>Gobiiformes</taxon>
        <taxon>Gobioidei</taxon>
        <taxon>Gobiidae</taxon>
        <taxon>Gobionellinae</taxon>
        <taxon>Mugilogobius</taxon>
    </lineage>
</organism>
<comment type="caution">
    <text evidence="3">The sequence shown here is derived from an EMBL/GenBank/DDBJ whole genome shotgun (WGS) entry which is preliminary data.</text>
</comment>
<dbReference type="Proteomes" id="UP001460270">
    <property type="component" value="Unassembled WGS sequence"/>
</dbReference>
<sequence>MLHPQARWTQLMSIILLKKGHTGPAGQWLQHPEDRLKGCELSEMSCSSLASALKSNPSHLRELDLGNNEDLSDSGMSDLCGFLQSPDCRLETLSAVQPHCCTTVPDGPLLCPKSGSCATVLSCTEMEQSWHKPRTMGVKPGRVRDMVFVSSKPKQRTVGDGVRSTRYKAISGDGPDPSVLNVSEVYKDFPADIAPFIASMAITSTASKQSCYPPSRCPPPPLLPLEGYHLKPTTVQFVCTHQQQLHLKSLATPLDLARQIEAATREQSASVEWHNVRTPRITSSRFREVCHVRGHSSALNLANG</sequence>
<gene>
    <name evidence="3" type="ORF">WMY93_008712</name>
</gene>
<keyword evidence="1" id="KW-0433">Leucine-rich repeat</keyword>
<evidence type="ECO:0000256" key="2">
    <source>
        <dbReference type="ARBA" id="ARBA00022737"/>
    </source>
</evidence>
<dbReference type="InterPro" id="IPR032675">
    <property type="entry name" value="LRR_dom_sf"/>
</dbReference>
<dbReference type="Gene3D" id="3.80.10.10">
    <property type="entry name" value="Ribonuclease Inhibitor"/>
    <property type="match status" value="1"/>
</dbReference>
<keyword evidence="4" id="KW-1185">Reference proteome</keyword>
<evidence type="ECO:0000313" key="4">
    <source>
        <dbReference type="Proteomes" id="UP001460270"/>
    </source>
</evidence>
<dbReference type="SUPFAM" id="SSF52047">
    <property type="entry name" value="RNI-like"/>
    <property type="match status" value="1"/>
</dbReference>
<name>A0AAW0PIE7_9GOBI</name>
<dbReference type="AlphaFoldDB" id="A0AAW0PIE7"/>
<evidence type="ECO:0000256" key="1">
    <source>
        <dbReference type="ARBA" id="ARBA00022614"/>
    </source>
</evidence>
<accession>A0AAW0PIE7</accession>
<dbReference type="EMBL" id="JBBPFD010000006">
    <property type="protein sequence ID" value="KAK7921810.1"/>
    <property type="molecule type" value="Genomic_DNA"/>
</dbReference>
<dbReference type="PANTHER" id="PTHR24106">
    <property type="entry name" value="NACHT, LRR AND CARD DOMAINS-CONTAINING"/>
    <property type="match status" value="1"/>
</dbReference>
<dbReference type="InterPro" id="IPR051261">
    <property type="entry name" value="NLR"/>
</dbReference>
<reference evidence="4" key="1">
    <citation type="submission" date="2024-04" db="EMBL/GenBank/DDBJ databases">
        <title>Salinicola lusitanus LLJ914,a marine bacterium isolated from the Okinawa Trough.</title>
        <authorList>
            <person name="Li J."/>
        </authorList>
    </citation>
    <scope>NUCLEOTIDE SEQUENCE [LARGE SCALE GENOMIC DNA]</scope>
</reference>